<dbReference type="InterPro" id="IPR036116">
    <property type="entry name" value="FN3_sf"/>
</dbReference>
<dbReference type="PANTHER" id="PTHR43037">
    <property type="entry name" value="UNNAMED PRODUCT-RELATED"/>
    <property type="match status" value="1"/>
</dbReference>
<dbReference type="SUPFAM" id="SSF49265">
    <property type="entry name" value="Fibronectin type III"/>
    <property type="match status" value="1"/>
</dbReference>
<dbReference type="InterPro" id="IPR026444">
    <property type="entry name" value="Secre_tail"/>
</dbReference>
<dbReference type="SMART" id="SM00758">
    <property type="entry name" value="PA14"/>
    <property type="match status" value="1"/>
</dbReference>
<dbReference type="PROSITE" id="PS51820">
    <property type="entry name" value="PA14"/>
    <property type="match status" value="1"/>
</dbReference>
<name>A0ABS5VR54_9BACT</name>
<dbReference type="InterPro" id="IPR013783">
    <property type="entry name" value="Ig-like_fold"/>
</dbReference>
<dbReference type="Gene3D" id="2.60.120.380">
    <property type="match status" value="1"/>
</dbReference>
<dbReference type="Gene3D" id="3.40.50.1820">
    <property type="entry name" value="alpha/beta hydrolase"/>
    <property type="match status" value="1"/>
</dbReference>
<reference evidence="5 6" key="1">
    <citation type="submission" date="2021-05" db="EMBL/GenBank/DDBJ databases">
        <title>A Polyphasic approach of four new species of the genus Ohtaekwangia: Ohtaekwangia histidinii sp. nov., Ohtaekwangia cretensis sp. nov., Ohtaekwangia indiensis sp. nov., Ohtaekwangia reichenbachii sp. nov. from diverse environment.</title>
        <authorList>
            <person name="Octaviana S."/>
        </authorList>
    </citation>
    <scope>NUCLEOTIDE SEQUENCE [LARGE SCALE GENOMIC DNA]</scope>
    <source>
        <strain evidence="5 6">PWU20</strain>
    </source>
</reference>
<keyword evidence="1 2" id="KW-0732">Signal</keyword>
<organism evidence="5 6">
    <name type="scientific">Chryseosolibacter indicus</name>
    <dbReference type="NCBI Taxonomy" id="2782351"/>
    <lineage>
        <taxon>Bacteria</taxon>
        <taxon>Pseudomonadati</taxon>
        <taxon>Bacteroidota</taxon>
        <taxon>Cytophagia</taxon>
        <taxon>Cytophagales</taxon>
        <taxon>Chryseotaleaceae</taxon>
        <taxon>Chryseosolibacter</taxon>
    </lineage>
</organism>
<feature type="domain" description="Fibronectin type-III" evidence="3">
    <location>
        <begin position="527"/>
        <end position="632"/>
    </location>
</feature>
<dbReference type="RefSeq" id="WP_254153592.1">
    <property type="nucleotide sequence ID" value="NZ_JAHESD010000017.1"/>
</dbReference>
<dbReference type="InterPro" id="IPR011658">
    <property type="entry name" value="PA14_dom"/>
</dbReference>
<dbReference type="EMBL" id="JAHESD010000017">
    <property type="protein sequence ID" value="MBT1703631.1"/>
    <property type="molecule type" value="Genomic_DNA"/>
</dbReference>
<dbReference type="SUPFAM" id="SSF56988">
    <property type="entry name" value="Anthrax protective antigen"/>
    <property type="match status" value="1"/>
</dbReference>
<dbReference type="Pfam" id="PF07691">
    <property type="entry name" value="PA14"/>
    <property type="match status" value="1"/>
</dbReference>
<evidence type="ECO:0000313" key="6">
    <source>
        <dbReference type="Proteomes" id="UP000772618"/>
    </source>
</evidence>
<dbReference type="Pfam" id="PF00326">
    <property type="entry name" value="Peptidase_S9"/>
    <property type="match status" value="1"/>
</dbReference>
<proteinExistence type="predicted"/>
<dbReference type="SMART" id="SM00060">
    <property type="entry name" value="FN3"/>
    <property type="match status" value="2"/>
</dbReference>
<evidence type="ECO:0000256" key="2">
    <source>
        <dbReference type="SAM" id="SignalP"/>
    </source>
</evidence>
<evidence type="ECO:0000259" key="3">
    <source>
        <dbReference type="PROSITE" id="PS50853"/>
    </source>
</evidence>
<dbReference type="SUPFAM" id="SSF53474">
    <property type="entry name" value="alpha/beta-Hydrolases"/>
    <property type="match status" value="1"/>
</dbReference>
<evidence type="ECO:0000313" key="5">
    <source>
        <dbReference type="EMBL" id="MBT1703631.1"/>
    </source>
</evidence>
<dbReference type="InterPro" id="IPR003961">
    <property type="entry name" value="FN3_dom"/>
</dbReference>
<dbReference type="PANTHER" id="PTHR43037:SF1">
    <property type="entry name" value="BLL1128 PROTEIN"/>
    <property type="match status" value="1"/>
</dbReference>
<dbReference type="Proteomes" id="UP000772618">
    <property type="component" value="Unassembled WGS sequence"/>
</dbReference>
<sequence>MRKIVGLCVLLIVLHFNLPAQVDTSFVYKTGLSYGTLDIRLTKSSTRYYYLQEDRTVSYRESSPGVRTNTYKDLTSWDSSPYTQGNLREKNGGADYFVMNYRLLKPINYNASYDPGYPLIVFLHGAGERGNCWEKGCYFADKNWNPNTNNPAAPTDPESNLMNNDHNLLHGGSVHLSMRNNANGKLPNDPALPGRSFPGFVLFPQMLSGWNANTVQDAIRLVRLIAKKYNIDEDRIYIEGLSAGGYAVYETIKRAPWLFASVQTMSAVSDAGLGTYNMYPQVANLPMWTFQGGQDKDPTPNETAGYVRRFRDAGGIIRHTIYKELGHGTWNKAMNEADYFTWMLQQNKANIHVFGGSTAICNTNGQGVRMYLSEGFRAYQWEKNGAIIAGATSASYVATTTGTYRARFSRKANPGANDWNEWSKPVTVTESSPEKAEVTQIGTVILKDLNNFGDAKLKAVGKFEKYHWYKDGTKLSISDTISTPTFKAGTCSGPCTGNGAYTLVTMNFDGCPSPASDPVYIVFNNQAPTDITAPATFTGELQAGNSVKLNWANSSNNETGFEIWRRKQLTSTTYSKWEMRVLTAANATVYTDKALDPSSTYQYKIRAVSNTGRSNYTPSASNAFLVIKTGADNSAPTAPQNLTATTAGIRVIKLTWDAATDDSGIRQYRIYYGSQSIATNSTQTEYTLSDLPLNTVYDFTVKAEDLGGNLSAVSNTATGNSYVSGLYYEHSTGSWTKLDEIDWTALPEFTGTVPNFTLAPRTQEDYFNFEFDGYLYINTPGTYTFQTISSDGSRLTLDSVVIVNNDGLHASRTATSAAITLTAGPKRINLKYFEYDLSHVLTVRYRGPDTNNSYIAIPNSALKSGTPPTLRMASQGEPVVVESVPAMSVYPNPTRQDDINVQYEIKDNSPVQIRMIDFTGRQLFEGVFDATEVNQGVRIQPVQTINEGIYLLLINHNNQVVQQRISIKN</sequence>
<feature type="domain" description="Fibronectin type-III" evidence="3">
    <location>
        <begin position="638"/>
        <end position="724"/>
    </location>
</feature>
<dbReference type="Gene3D" id="2.60.40.10">
    <property type="entry name" value="Immunoglobulins"/>
    <property type="match status" value="2"/>
</dbReference>
<feature type="signal peptide" evidence="2">
    <location>
        <begin position="1"/>
        <end position="22"/>
    </location>
</feature>
<accession>A0ABS5VR54</accession>
<dbReference type="CDD" id="cd00063">
    <property type="entry name" value="FN3"/>
    <property type="match status" value="2"/>
</dbReference>
<dbReference type="NCBIfam" id="TIGR04183">
    <property type="entry name" value="Por_Secre_tail"/>
    <property type="match status" value="1"/>
</dbReference>
<protein>
    <submittedName>
        <fullName evidence="5">Prolyl oligopeptidase family serine peptidase</fullName>
    </submittedName>
</protein>
<evidence type="ECO:0000256" key="1">
    <source>
        <dbReference type="ARBA" id="ARBA00022729"/>
    </source>
</evidence>
<dbReference type="PROSITE" id="PS50853">
    <property type="entry name" value="FN3"/>
    <property type="match status" value="2"/>
</dbReference>
<dbReference type="InterPro" id="IPR050955">
    <property type="entry name" value="Plant_Biomass_Hydrol_Est"/>
</dbReference>
<comment type="caution">
    <text evidence="5">The sequence shown here is derived from an EMBL/GenBank/DDBJ whole genome shotgun (WGS) entry which is preliminary data.</text>
</comment>
<feature type="domain" description="PA14" evidence="4">
    <location>
        <begin position="718"/>
        <end position="861"/>
    </location>
</feature>
<keyword evidence="6" id="KW-1185">Reference proteome</keyword>
<evidence type="ECO:0000259" key="4">
    <source>
        <dbReference type="PROSITE" id="PS51820"/>
    </source>
</evidence>
<dbReference type="Pfam" id="PF18962">
    <property type="entry name" value="Por_Secre_tail"/>
    <property type="match status" value="1"/>
</dbReference>
<gene>
    <name evidence="5" type="ORF">KK060_10095</name>
</gene>
<dbReference type="Pfam" id="PF00041">
    <property type="entry name" value="fn3"/>
    <property type="match status" value="1"/>
</dbReference>
<dbReference type="InterPro" id="IPR037524">
    <property type="entry name" value="PA14/GLEYA"/>
</dbReference>
<dbReference type="InterPro" id="IPR001375">
    <property type="entry name" value="Peptidase_S9_cat"/>
</dbReference>
<dbReference type="InterPro" id="IPR029058">
    <property type="entry name" value="AB_hydrolase_fold"/>
</dbReference>
<feature type="chain" id="PRO_5046664037" evidence="2">
    <location>
        <begin position="23"/>
        <end position="969"/>
    </location>
</feature>